<evidence type="ECO:0000313" key="4">
    <source>
        <dbReference type="Proteomes" id="UP001239795"/>
    </source>
</evidence>
<evidence type="ECO:0000313" key="3">
    <source>
        <dbReference type="EMBL" id="KAK1447744.1"/>
    </source>
</evidence>
<sequence length="680" mass="75888">MPHTELQQLELDSSQQRQTTHREVGQVSRLCTYRSCFGLSTKGTLQATQHLFRGLRIQRVNALPAQKQLHNTAIMPCKTRNMDSEERAAAAHELEMKHQQHIHKAQLIVKEEDTRRQKVTKQVLLDENATLREQLAEREAQVNQLSEKFDQTCSDLESLKATNRDQDTQLKAQKREFGHIKAELESLNSLSQDSTKVLAEKLALSREVNAMKPELEHLRSQVAHQQNVIAEKLELERQLNMAEVELAAEKRAREQQTAQAEGDKSTEDDLRRRLKDVEKKMTTEKREKEQLQEELEAAVSAAKAGQETKKAERELAQKIQEMEKVLSVERRERERLRKEHEMALSEAQTQNEMLEQRLDTVKSKLRNAQDELKAVRAELGARPAVIPSAQLPARAGGAKAQAGKKRRVEEVTMNDMSLGTPEDITRGRRPAKKKGLEQTMLGEKSLFSITPFLAKSKTLNVEDAVAEEDEEADVSYIPLSHQSHSQEVEIDTRTEVEIADAPEQLEEVEEQEESADKPASTKTTKAKPKSKNDGEAKKPRGRPKKALTETSPNMPVQGVSAAADKPHIPSSAPLEQVLEEPHSDEPENLAPAKVPAASKGEQEVKKKKRKLGGETATLFDDDDGEAPPAATKRPGKVGMGAGRALGKTHLSMVRNAGAFGKKSFSPLKKDRRGVGASFLA</sequence>
<keyword evidence="1" id="KW-0175">Coiled coil</keyword>
<feature type="compositionally biased region" description="Basic and acidic residues" evidence="2">
    <location>
        <begin position="261"/>
        <end position="270"/>
    </location>
</feature>
<organism evidence="3 4">
    <name type="scientific">Colletotrichum melonis</name>
    <dbReference type="NCBI Taxonomy" id="1209925"/>
    <lineage>
        <taxon>Eukaryota</taxon>
        <taxon>Fungi</taxon>
        <taxon>Dikarya</taxon>
        <taxon>Ascomycota</taxon>
        <taxon>Pezizomycotina</taxon>
        <taxon>Sordariomycetes</taxon>
        <taxon>Hypocreomycetidae</taxon>
        <taxon>Glomerellales</taxon>
        <taxon>Glomerellaceae</taxon>
        <taxon>Colletotrichum</taxon>
        <taxon>Colletotrichum acutatum species complex</taxon>
    </lineage>
</organism>
<dbReference type="AlphaFoldDB" id="A0AAI9TXF6"/>
<comment type="caution">
    <text evidence="3">The sequence shown here is derived from an EMBL/GenBank/DDBJ whole genome shotgun (WGS) entry which is preliminary data.</text>
</comment>
<feature type="compositionally biased region" description="Acidic residues" evidence="2">
    <location>
        <begin position="464"/>
        <end position="473"/>
    </location>
</feature>
<feature type="compositionally biased region" description="Acidic residues" evidence="2">
    <location>
        <begin position="497"/>
        <end position="513"/>
    </location>
</feature>
<feature type="region of interest" description="Disordered" evidence="2">
    <location>
        <begin position="464"/>
        <end position="642"/>
    </location>
</feature>
<accession>A0AAI9TXF6</accession>
<dbReference type="Proteomes" id="UP001239795">
    <property type="component" value="Unassembled WGS sequence"/>
</dbReference>
<feature type="region of interest" description="Disordered" evidence="2">
    <location>
        <begin position="1"/>
        <end position="23"/>
    </location>
</feature>
<gene>
    <name evidence="3" type="ORF">CMEL01_09583</name>
</gene>
<keyword evidence="4" id="KW-1185">Reference proteome</keyword>
<reference evidence="3 4" key="1">
    <citation type="submission" date="2016-10" db="EMBL/GenBank/DDBJ databases">
        <title>The genome sequence of Colletotrichum fioriniae PJ7.</title>
        <authorList>
            <person name="Baroncelli R."/>
        </authorList>
    </citation>
    <scope>NUCLEOTIDE SEQUENCE [LARGE SCALE GENOMIC DNA]</scope>
    <source>
        <strain evidence="3">Col 31</strain>
    </source>
</reference>
<feature type="region of interest" description="Disordered" evidence="2">
    <location>
        <begin position="250"/>
        <end position="270"/>
    </location>
</feature>
<name>A0AAI9TXF6_9PEZI</name>
<proteinExistence type="predicted"/>
<evidence type="ECO:0000256" key="2">
    <source>
        <dbReference type="SAM" id="MobiDB-lite"/>
    </source>
</evidence>
<feature type="region of interest" description="Disordered" evidence="2">
    <location>
        <begin position="390"/>
        <end position="436"/>
    </location>
</feature>
<evidence type="ECO:0000256" key="1">
    <source>
        <dbReference type="SAM" id="Coils"/>
    </source>
</evidence>
<feature type="compositionally biased region" description="Basic and acidic residues" evidence="2">
    <location>
        <begin position="484"/>
        <end position="496"/>
    </location>
</feature>
<evidence type="ECO:0008006" key="5">
    <source>
        <dbReference type="Google" id="ProtNLM"/>
    </source>
</evidence>
<feature type="coiled-coil region" evidence="1">
    <location>
        <begin position="121"/>
        <end position="176"/>
    </location>
</feature>
<feature type="compositionally biased region" description="Low complexity" evidence="2">
    <location>
        <begin position="1"/>
        <end position="18"/>
    </location>
</feature>
<protein>
    <recommendedName>
        <fullName evidence="5">Rossmann-fold NAD(P)(+)-binding protein</fullName>
    </recommendedName>
</protein>
<dbReference type="EMBL" id="MLGG01000079">
    <property type="protein sequence ID" value="KAK1447744.1"/>
    <property type="molecule type" value="Genomic_DNA"/>
</dbReference>
<feature type="region of interest" description="Disordered" evidence="2">
    <location>
        <begin position="657"/>
        <end position="680"/>
    </location>
</feature>